<evidence type="ECO:0000313" key="1">
    <source>
        <dbReference type="EMBL" id="RLE48079.1"/>
    </source>
</evidence>
<dbReference type="InterPro" id="IPR003748">
    <property type="entry name" value="DUF169"/>
</dbReference>
<dbReference type="AlphaFoldDB" id="A0A497ELE4"/>
<comment type="caution">
    <text evidence="1">The sequence shown here is derived from an EMBL/GenBank/DDBJ whole genome shotgun (WGS) entry which is preliminary data.</text>
</comment>
<dbReference type="EMBL" id="QMQV01000091">
    <property type="protein sequence ID" value="RLE48079.1"/>
    <property type="molecule type" value="Genomic_DNA"/>
</dbReference>
<gene>
    <name evidence="1" type="ORF">DRJ31_07920</name>
</gene>
<name>A0A497ELE4_9CREN</name>
<evidence type="ECO:0008006" key="3">
    <source>
        <dbReference type="Google" id="ProtNLM"/>
    </source>
</evidence>
<dbReference type="PANTHER" id="PTHR37954:SF3">
    <property type="entry name" value="DUF169 DOMAIN-CONTAINING PROTEIN"/>
    <property type="match status" value="1"/>
</dbReference>
<evidence type="ECO:0000313" key="2">
    <source>
        <dbReference type="Proteomes" id="UP000278475"/>
    </source>
</evidence>
<dbReference type="Pfam" id="PF02596">
    <property type="entry name" value="DUF169"/>
    <property type="match status" value="1"/>
</dbReference>
<sequence length="260" mass="28584">MRILGTRLQDLYVKFNELLKLNTFPVAVKLFKDEAKLDEIAKARPTTKHTICQLLAQARYMGKVLGAHIEDADACAFGARNMGFVELPEDVLAGKRTLNIYHASEEIAKKAIDSIPKLDLGNKGVLVAPMNQCPIDDPDVVVFYGNSAQMLRLINSYVWKTGERLTFGTVGQCTCADAVVTAIKTGKPALTLPCMGARLLSIVQEWEMMMGVPGHLLEALVEGLENTHKGGVKYPIAYQMIYLTPQPPVSRLIGREVVAK</sequence>
<organism evidence="1 2">
    <name type="scientific">Thermoproteota archaeon</name>
    <dbReference type="NCBI Taxonomy" id="2056631"/>
    <lineage>
        <taxon>Archaea</taxon>
        <taxon>Thermoproteota</taxon>
    </lineage>
</organism>
<accession>A0A497ELE4</accession>
<protein>
    <recommendedName>
        <fullName evidence="3">DUF169 domain-containing protein</fullName>
    </recommendedName>
</protein>
<dbReference type="PANTHER" id="PTHR37954">
    <property type="entry name" value="BLL4979 PROTEIN"/>
    <property type="match status" value="1"/>
</dbReference>
<reference evidence="1 2" key="1">
    <citation type="submission" date="2018-06" db="EMBL/GenBank/DDBJ databases">
        <title>Extensive metabolic versatility and redundancy in microbially diverse, dynamic hydrothermal sediments.</title>
        <authorList>
            <person name="Dombrowski N."/>
            <person name="Teske A."/>
            <person name="Baker B.J."/>
        </authorList>
    </citation>
    <scope>NUCLEOTIDE SEQUENCE [LARGE SCALE GENOMIC DNA]</scope>
    <source>
        <strain evidence="1">B66_G16</strain>
    </source>
</reference>
<proteinExistence type="predicted"/>
<dbReference type="Proteomes" id="UP000278475">
    <property type="component" value="Unassembled WGS sequence"/>
</dbReference>